<dbReference type="GO" id="GO:0004065">
    <property type="term" value="F:arylsulfatase activity"/>
    <property type="evidence" value="ECO:0007669"/>
    <property type="project" value="TreeGrafter"/>
</dbReference>
<dbReference type="KEGG" id="sawl:NGM29_11795"/>
<dbReference type="EMBL" id="CP100355">
    <property type="protein sequence ID" value="UTF52472.1"/>
    <property type="molecule type" value="Genomic_DNA"/>
</dbReference>
<evidence type="ECO:0000256" key="1">
    <source>
        <dbReference type="ARBA" id="ARBA00008779"/>
    </source>
</evidence>
<feature type="domain" description="Sulfatase N-terminal" evidence="2">
    <location>
        <begin position="3"/>
        <end position="330"/>
    </location>
</feature>
<keyword evidence="3" id="KW-0378">Hydrolase</keyword>
<dbReference type="InterPro" id="IPR017850">
    <property type="entry name" value="Alkaline_phosphatase_core_sf"/>
</dbReference>
<evidence type="ECO:0000259" key="2">
    <source>
        <dbReference type="Pfam" id="PF00884"/>
    </source>
</evidence>
<reference evidence="3" key="1">
    <citation type="submission" date="2022-06" db="EMBL/GenBank/DDBJ databases">
        <title>Diverse halophilic archaea isolated from saline environments.</title>
        <authorList>
            <person name="Cui H.-L."/>
        </authorList>
    </citation>
    <scope>NUCLEOTIDE SEQUENCE</scope>
    <source>
        <strain evidence="3">WLHS1</strain>
    </source>
</reference>
<organism evidence="3 4">
    <name type="scientific">Natronosalvus rutilus</name>
    <dbReference type="NCBI Taxonomy" id="2953753"/>
    <lineage>
        <taxon>Archaea</taxon>
        <taxon>Methanobacteriati</taxon>
        <taxon>Methanobacteriota</taxon>
        <taxon>Stenosarchaea group</taxon>
        <taxon>Halobacteria</taxon>
        <taxon>Halobacteriales</taxon>
        <taxon>Natrialbaceae</taxon>
        <taxon>Natronosalvus</taxon>
    </lineage>
</organism>
<dbReference type="AlphaFoldDB" id="A0A9E7N673"/>
<dbReference type="RefSeq" id="WP_254156407.1">
    <property type="nucleotide sequence ID" value="NZ_CP100355.1"/>
</dbReference>
<protein>
    <submittedName>
        <fullName evidence="3">Sulfatase-like hydrolase/transferase</fullName>
    </submittedName>
</protein>
<dbReference type="InterPro" id="IPR050738">
    <property type="entry name" value="Sulfatase"/>
</dbReference>
<dbReference type="PANTHER" id="PTHR42693:SF33">
    <property type="entry name" value="ARYLSULFATASE"/>
    <property type="match status" value="1"/>
</dbReference>
<proteinExistence type="inferred from homology"/>
<gene>
    <name evidence="3" type="ORF">NGM29_11795</name>
</gene>
<sequence length="495" mass="55742">MRILYIDVDSLRPDHLGCYGYHRETSPNIDEIAADGRRFTNVYASDAPCLPSRTAFYTGRFGIHTGVINHGGLNADPRRHGPARGERYPRRFRTLATILGEQGLDTAMISPFPARHDAWQVVEGFDELYDTGGNGSERADEVYPYAHDWLNEHAAEDDWYLHANFWDPHTEYTTPLEYGHPFADDPAPDWPTEDVIECHYQGTGAQSAQDLCSWGDKRDAPRMPPDVASREDFETMVDGYDVGVHYMDHHVGKLFDLLRDAGVFEDTLVVVSADHGENLGELNVYGDHQTADEPTCNVPLIVRGPGIEPGVDDEFRYQLDLPPTLVDLIGGDVPEGWDGRSFTGSVTGGETDDRSGRERLVLSQGTWTCQRAVRWDDWLLIKTYHDAFKSDLEDLMLFDLAHDPHETTNLADEHPDVVRDGLSTLQQWVDDRLLEAARGERGGNPGAENAVTDPMWQVLRGKGPYYTWDALEDYAEHLRRTGRDEHATALLERHG</sequence>
<dbReference type="CDD" id="cd16148">
    <property type="entry name" value="sulfatase_like"/>
    <property type="match status" value="1"/>
</dbReference>
<dbReference type="InterPro" id="IPR000917">
    <property type="entry name" value="Sulfatase_N"/>
</dbReference>
<evidence type="ECO:0000313" key="3">
    <source>
        <dbReference type="EMBL" id="UTF52472.1"/>
    </source>
</evidence>
<dbReference type="Pfam" id="PF00884">
    <property type="entry name" value="Sulfatase"/>
    <property type="match status" value="1"/>
</dbReference>
<dbReference type="PANTHER" id="PTHR42693">
    <property type="entry name" value="ARYLSULFATASE FAMILY MEMBER"/>
    <property type="match status" value="1"/>
</dbReference>
<accession>A0A9E7N673</accession>
<name>A0A9E7N673_9EURY</name>
<keyword evidence="4" id="KW-1185">Reference proteome</keyword>
<dbReference type="GeneID" id="73290739"/>
<dbReference type="SUPFAM" id="SSF53649">
    <property type="entry name" value="Alkaline phosphatase-like"/>
    <property type="match status" value="1"/>
</dbReference>
<dbReference type="Proteomes" id="UP001056855">
    <property type="component" value="Chromosome"/>
</dbReference>
<evidence type="ECO:0000313" key="4">
    <source>
        <dbReference type="Proteomes" id="UP001056855"/>
    </source>
</evidence>
<comment type="similarity">
    <text evidence="1">Belongs to the sulfatase family.</text>
</comment>
<dbReference type="Gene3D" id="3.40.720.10">
    <property type="entry name" value="Alkaline Phosphatase, subunit A"/>
    <property type="match status" value="1"/>
</dbReference>